<dbReference type="RefSeq" id="WP_022455868.1">
    <property type="nucleotide sequence ID" value="NZ_JAKZMM010000014.1"/>
</dbReference>
<organism evidence="1 2">
    <name type="scientific">Parabacteroides faecalis</name>
    <dbReference type="NCBI Taxonomy" id="2924040"/>
    <lineage>
        <taxon>Bacteria</taxon>
        <taxon>Pseudomonadati</taxon>
        <taxon>Bacteroidota</taxon>
        <taxon>Bacteroidia</taxon>
        <taxon>Bacteroidales</taxon>
        <taxon>Tannerellaceae</taxon>
        <taxon>Parabacteroides</taxon>
    </lineage>
</organism>
<dbReference type="Proteomes" id="UP001165444">
    <property type="component" value="Unassembled WGS sequence"/>
</dbReference>
<reference evidence="1 2" key="1">
    <citation type="submission" date="2022-03" db="EMBL/GenBank/DDBJ databases">
        <title>Parabacteroides sp. nov. isolated from swine feces.</title>
        <authorList>
            <person name="Bak J.E."/>
        </authorList>
    </citation>
    <scope>NUCLEOTIDE SEQUENCE [LARGE SCALE GENOMIC DNA]</scope>
    <source>
        <strain evidence="1 2">AGMB00274</strain>
    </source>
</reference>
<sequence>MNEKNEQVTKTLEMLRYQVKRYQAMKNGLMCQMLNTQIRRLENSLNLSTVAGN</sequence>
<protein>
    <submittedName>
        <fullName evidence="1">Uncharacterized protein</fullName>
    </submittedName>
</protein>
<proteinExistence type="predicted"/>
<evidence type="ECO:0000313" key="1">
    <source>
        <dbReference type="EMBL" id="MCJ2380391.1"/>
    </source>
</evidence>
<comment type="caution">
    <text evidence="1">The sequence shown here is derived from an EMBL/GenBank/DDBJ whole genome shotgun (WGS) entry which is preliminary data.</text>
</comment>
<gene>
    <name evidence="1" type="ORF">MUN53_07165</name>
</gene>
<dbReference type="EMBL" id="JAKZMM010000014">
    <property type="protein sequence ID" value="MCJ2380391.1"/>
    <property type="molecule type" value="Genomic_DNA"/>
</dbReference>
<accession>A0ABT0C072</accession>
<keyword evidence="2" id="KW-1185">Reference proteome</keyword>
<name>A0ABT0C072_9BACT</name>
<evidence type="ECO:0000313" key="2">
    <source>
        <dbReference type="Proteomes" id="UP001165444"/>
    </source>
</evidence>